<name>A0AAW1SWI4_9CHLO</name>
<keyword evidence="3" id="KW-1185">Reference proteome</keyword>
<evidence type="ECO:0000256" key="1">
    <source>
        <dbReference type="SAM" id="MobiDB-lite"/>
    </source>
</evidence>
<dbReference type="EMBL" id="JALJOV010000717">
    <property type="protein sequence ID" value="KAK9861679.1"/>
    <property type="molecule type" value="Genomic_DNA"/>
</dbReference>
<dbReference type="Proteomes" id="UP001485043">
    <property type="component" value="Unassembled WGS sequence"/>
</dbReference>
<protein>
    <submittedName>
        <fullName evidence="2">Uncharacterized protein</fullName>
    </submittedName>
</protein>
<sequence>MFHGPWVAFGALPNEKRKPYTGAAPNSRSEDRDPNSVAEEAQQGSEAGPLGPHVLVAFGAWVSTRRAKTLQGG</sequence>
<feature type="region of interest" description="Disordered" evidence="1">
    <location>
        <begin position="1"/>
        <end position="51"/>
    </location>
</feature>
<proteinExistence type="predicted"/>
<comment type="caution">
    <text evidence="2">The sequence shown here is derived from an EMBL/GenBank/DDBJ whole genome shotgun (WGS) entry which is preliminary data.</text>
</comment>
<evidence type="ECO:0000313" key="2">
    <source>
        <dbReference type="EMBL" id="KAK9861679.1"/>
    </source>
</evidence>
<dbReference type="AlphaFoldDB" id="A0AAW1SWI4"/>
<accession>A0AAW1SWI4</accession>
<organism evidence="2 3">
    <name type="scientific">Apatococcus fuscideae</name>
    <dbReference type="NCBI Taxonomy" id="2026836"/>
    <lineage>
        <taxon>Eukaryota</taxon>
        <taxon>Viridiplantae</taxon>
        <taxon>Chlorophyta</taxon>
        <taxon>core chlorophytes</taxon>
        <taxon>Trebouxiophyceae</taxon>
        <taxon>Chlorellales</taxon>
        <taxon>Chlorellaceae</taxon>
        <taxon>Apatococcus</taxon>
    </lineage>
</organism>
<gene>
    <name evidence="2" type="ORF">WJX84_004619</name>
</gene>
<evidence type="ECO:0000313" key="3">
    <source>
        <dbReference type="Proteomes" id="UP001485043"/>
    </source>
</evidence>
<reference evidence="2 3" key="1">
    <citation type="journal article" date="2024" name="Nat. Commun.">
        <title>Phylogenomics reveals the evolutionary origins of lichenization in chlorophyte algae.</title>
        <authorList>
            <person name="Puginier C."/>
            <person name="Libourel C."/>
            <person name="Otte J."/>
            <person name="Skaloud P."/>
            <person name="Haon M."/>
            <person name="Grisel S."/>
            <person name="Petersen M."/>
            <person name="Berrin J.G."/>
            <person name="Delaux P.M."/>
            <person name="Dal Grande F."/>
            <person name="Keller J."/>
        </authorList>
    </citation>
    <scope>NUCLEOTIDE SEQUENCE [LARGE SCALE GENOMIC DNA]</scope>
    <source>
        <strain evidence="2 3">SAG 2523</strain>
    </source>
</reference>